<dbReference type="InterPro" id="IPR050267">
    <property type="entry name" value="Anti-sigma-factor_SerPK"/>
</dbReference>
<proteinExistence type="predicted"/>
<evidence type="ECO:0000256" key="1">
    <source>
        <dbReference type="ARBA" id="ARBA00022527"/>
    </source>
</evidence>
<dbReference type="GO" id="GO:0004674">
    <property type="term" value="F:protein serine/threonine kinase activity"/>
    <property type="evidence" value="ECO:0007669"/>
    <property type="project" value="UniProtKB-KW"/>
</dbReference>
<accession>A0A931F2E1</accession>
<dbReference type="EMBL" id="JADOGI010000068">
    <property type="protein sequence ID" value="MBF8188528.1"/>
    <property type="molecule type" value="Genomic_DNA"/>
</dbReference>
<dbReference type="InterPro" id="IPR003594">
    <property type="entry name" value="HATPase_dom"/>
</dbReference>
<keyword evidence="4" id="KW-1185">Reference proteome</keyword>
<reference evidence="3" key="1">
    <citation type="submission" date="2020-11" db="EMBL/GenBank/DDBJ databases">
        <title>Whole-genome analyses of Nonomuraea sp. K274.</title>
        <authorList>
            <person name="Veyisoglu A."/>
        </authorList>
    </citation>
    <scope>NUCLEOTIDE SEQUENCE</scope>
    <source>
        <strain evidence="3">K274</strain>
    </source>
</reference>
<keyword evidence="1" id="KW-0723">Serine/threonine-protein kinase</keyword>
<sequence>MSDHALVRMTLPGIARSVSLARRWVADALTAAGHRDADDARLVTSELVGNALLHTGSGRPGGLVRVNVFEIGDALARIEVIDEGAPTVPKPREPGDGECRGRGLWLVQQTSVRWGNRLIPLQRHLVWAEVSTLEVGGTSEILGAGEALWQE</sequence>
<dbReference type="Proteomes" id="UP000605361">
    <property type="component" value="Unassembled WGS sequence"/>
</dbReference>
<dbReference type="PANTHER" id="PTHR35526">
    <property type="entry name" value="ANTI-SIGMA-F FACTOR RSBW-RELATED"/>
    <property type="match status" value="1"/>
</dbReference>
<evidence type="ECO:0000313" key="3">
    <source>
        <dbReference type="EMBL" id="MBF8188528.1"/>
    </source>
</evidence>
<dbReference type="Pfam" id="PF13581">
    <property type="entry name" value="HATPase_c_2"/>
    <property type="match status" value="1"/>
</dbReference>
<dbReference type="InterPro" id="IPR036890">
    <property type="entry name" value="HATPase_C_sf"/>
</dbReference>
<organism evidence="3 4">
    <name type="scientific">Nonomuraea cypriaca</name>
    <dbReference type="NCBI Taxonomy" id="1187855"/>
    <lineage>
        <taxon>Bacteria</taxon>
        <taxon>Bacillati</taxon>
        <taxon>Actinomycetota</taxon>
        <taxon>Actinomycetes</taxon>
        <taxon>Streptosporangiales</taxon>
        <taxon>Streptosporangiaceae</taxon>
        <taxon>Nonomuraea</taxon>
    </lineage>
</organism>
<keyword evidence="1" id="KW-0808">Transferase</keyword>
<name>A0A931F2E1_9ACTN</name>
<comment type="caution">
    <text evidence="3">The sequence shown here is derived from an EMBL/GenBank/DDBJ whole genome shotgun (WGS) entry which is preliminary data.</text>
</comment>
<feature type="domain" description="Histidine kinase/HSP90-like ATPase" evidence="2">
    <location>
        <begin position="16"/>
        <end position="109"/>
    </location>
</feature>
<keyword evidence="1" id="KW-0418">Kinase</keyword>
<dbReference type="CDD" id="cd16936">
    <property type="entry name" value="HATPase_RsbW-like"/>
    <property type="match status" value="1"/>
</dbReference>
<evidence type="ECO:0000259" key="2">
    <source>
        <dbReference type="Pfam" id="PF13581"/>
    </source>
</evidence>
<evidence type="ECO:0000313" key="4">
    <source>
        <dbReference type="Proteomes" id="UP000605361"/>
    </source>
</evidence>
<dbReference type="AlphaFoldDB" id="A0A931F2E1"/>
<keyword evidence="3" id="KW-0067">ATP-binding</keyword>
<dbReference type="Gene3D" id="3.30.565.10">
    <property type="entry name" value="Histidine kinase-like ATPase, C-terminal domain"/>
    <property type="match status" value="1"/>
</dbReference>
<dbReference type="SUPFAM" id="SSF55874">
    <property type="entry name" value="ATPase domain of HSP90 chaperone/DNA topoisomerase II/histidine kinase"/>
    <property type="match status" value="1"/>
</dbReference>
<gene>
    <name evidence="3" type="ORF">ITP53_22935</name>
</gene>
<dbReference type="PANTHER" id="PTHR35526:SF3">
    <property type="entry name" value="ANTI-SIGMA-F FACTOR RSBW"/>
    <property type="match status" value="1"/>
</dbReference>
<protein>
    <submittedName>
        <fullName evidence="3">ATP-binding protein</fullName>
    </submittedName>
</protein>
<dbReference type="RefSeq" id="WP_195897475.1">
    <property type="nucleotide sequence ID" value="NZ_JADOGI010000068.1"/>
</dbReference>
<dbReference type="GO" id="GO:0005524">
    <property type="term" value="F:ATP binding"/>
    <property type="evidence" value="ECO:0007669"/>
    <property type="project" value="UniProtKB-KW"/>
</dbReference>
<keyword evidence="3" id="KW-0547">Nucleotide-binding</keyword>